<dbReference type="HAMAP" id="MF_01416">
    <property type="entry name" value="ATP_synth_delta_bact"/>
    <property type="match status" value="1"/>
</dbReference>
<dbReference type="GO" id="GO:0005886">
    <property type="term" value="C:plasma membrane"/>
    <property type="evidence" value="ECO:0007669"/>
    <property type="project" value="UniProtKB-SubCell"/>
</dbReference>
<evidence type="ECO:0000256" key="3">
    <source>
        <dbReference type="ARBA" id="ARBA00022781"/>
    </source>
</evidence>
<evidence type="ECO:0000256" key="7">
    <source>
        <dbReference type="ARBA" id="ARBA00023310"/>
    </source>
</evidence>
<evidence type="ECO:0000256" key="4">
    <source>
        <dbReference type="ARBA" id="ARBA00023065"/>
    </source>
</evidence>
<dbReference type="RefSeq" id="WP_158739873.1">
    <property type="nucleotide sequence ID" value="NZ_WSLF01000003.1"/>
</dbReference>
<proteinExistence type="inferred from homology"/>
<name>A0A7C8LIP5_9FIRM</name>
<comment type="caution">
    <text evidence="9">The sequence shown here is derived from an EMBL/GenBank/DDBJ whole genome shotgun (WGS) entry which is preliminary data.</text>
</comment>
<dbReference type="InterPro" id="IPR026015">
    <property type="entry name" value="ATP_synth_OSCP/delta_N_sf"/>
</dbReference>
<organism evidence="9 10">
    <name type="scientific">Defluviitalea raffinosedens</name>
    <dbReference type="NCBI Taxonomy" id="1450156"/>
    <lineage>
        <taxon>Bacteria</taxon>
        <taxon>Bacillati</taxon>
        <taxon>Bacillota</taxon>
        <taxon>Clostridia</taxon>
        <taxon>Lachnospirales</taxon>
        <taxon>Defluviitaleaceae</taxon>
        <taxon>Defluviitalea</taxon>
    </lineage>
</organism>
<dbReference type="PROSITE" id="PS00389">
    <property type="entry name" value="ATPASE_DELTA"/>
    <property type="match status" value="1"/>
</dbReference>
<accession>A0A7C8LIP5</accession>
<dbReference type="Proteomes" id="UP000483018">
    <property type="component" value="Unassembled WGS sequence"/>
</dbReference>
<keyword evidence="5 8" id="KW-0472">Membrane</keyword>
<dbReference type="Gene3D" id="1.10.520.20">
    <property type="entry name" value="N-terminal domain of the delta subunit of the F1F0-ATP synthase"/>
    <property type="match status" value="1"/>
</dbReference>
<dbReference type="Pfam" id="PF00213">
    <property type="entry name" value="OSCP"/>
    <property type="match status" value="1"/>
</dbReference>
<evidence type="ECO:0000313" key="9">
    <source>
        <dbReference type="EMBL" id="KAE9635626.1"/>
    </source>
</evidence>
<dbReference type="OrthoDB" id="9802471at2"/>
<dbReference type="SUPFAM" id="SSF47928">
    <property type="entry name" value="N-terminal domain of the delta subunit of the F1F0-ATP synthase"/>
    <property type="match status" value="1"/>
</dbReference>
<reference evidence="9 10" key="1">
    <citation type="submission" date="2019-12" db="EMBL/GenBank/DDBJ databases">
        <title>Defluviitalea raffinosedens, isolated from a biogas fermenter, genome sequencing and characterization.</title>
        <authorList>
            <person name="Rettenmaier R."/>
            <person name="Schneider M."/>
            <person name="Neuhaus K."/>
            <person name="Liebl W."/>
            <person name="Zverlov V."/>
        </authorList>
    </citation>
    <scope>NUCLEOTIDE SEQUENCE [LARGE SCALE GENOMIC DNA]</scope>
    <source>
        <strain evidence="9 10">249c-K6</strain>
    </source>
</reference>
<dbReference type="GO" id="GO:0046933">
    <property type="term" value="F:proton-transporting ATP synthase activity, rotational mechanism"/>
    <property type="evidence" value="ECO:0007669"/>
    <property type="project" value="UniProtKB-UniRule"/>
</dbReference>
<dbReference type="InterPro" id="IPR000711">
    <property type="entry name" value="ATPase_OSCP/dsu"/>
</dbReference>
<comment type="similarity">
    <text evidence="8">Belongs to the ATPase delta chain family.</text>
</comment>
<comment type="subcellular location">
    <subcellularLocation>
        <location evidence="8">Cell membrane</location>
        <topology evidence="8">Peripheral membrane protein</topology>
    </subcellularLocation>
    <subcellularLocation>
        <location evidence="1">Membrane</location>
    </subcellularLocation>
</comment>
<evidence type="ECO:0000256" key="5">
    <source>
        <dbReference type="ARBA" id="ARBA00023136"/>
    </source>
</evidence>
<dbReference type="NCBIfam" id="NF004403">
    <property type="entry name" value="PRK05758.2-4"/>
    <property type="match status" value="1"/>
</dbReference>
<evidence type="ECO:0000256" key="6">
    <source>
        <dbReference type="ARBA" id="ARBA00023196"/>
    </source>
</evidence>
<comment type="function">
    <text evidence="8">This protein is part of the stalk that links CF(0) to CF(1). It either transmits conformational changes from CF(0) to CF(1) or is implicated in proton conduction.</text>
</comment>
<keyword evidence="4 8" id="KW-0406">Ion transport</keyword>
<evidence type="ECO:0000256" key="8">
    <source>
        <dbReference type="HAMAP-Rule" id="MF_01416"/>
    </source>
</evidence>
<dbReference type="PANTHER" id="PTHR11910">
    <property type="entry name" value="ATP SYNTHASE DELTA CHAIN"/>
    <property type="match status" value="1"/>
</dbReference>
<keyword evidence="6 8" id="KW-0139">CF(1)</keyword>
<dbReference type="GO" id="GO:0045259">
    <property type="term" value="C:proton-transporting ATP synthase complex"/>
    <property type="evidence" value="ECO:0007669"/>
    <property type="project" value="UniProtKB-KW"/>
</dbReference>
<keyword evidence="10" id="KW-1185">Reference proteome</keyword>
<evidence type="ECO:0000256" key="1">
    <source>
        <dbReference type="ARBA" id="ARBA00004370"/>
    </source>
</evidence>
<evidence type="ECO:0000256" key="2">
    <source>
        <dbReference type="ARBA" id="ARBA00022448"/>
    </source>
</evidence>
<dbReference type="NCBIfam" id="TIGR01145">
    <property type="entry name" value="ATP_synt_delta"/>
    <property type="match status" value="1"/>
</dbReference>
<keyword evidence="3 8" id="KW-0375">Hydrogen ion transport</keyword>
<dbReference type="EMBL" id="WSLF01000003">
    <property type="protein sequence ID" value="KAE9635626.1"/>
    <property type="molecule type" value="Genomic_DNA"/>
</dbReference>
<sequence length="181" mass="20834">MAQLIAKRYAKALFDIALENHRIDEFEHQVHMVYQILDSEKEFMKILQHPQILMDEKIKMLEEIFSSKVSNELMGLLVLMIQKNRQEYILEILTTFLEEVKNYKGIVTATVVSAVPLTTEQINKITQKLISSLNKQIQIETQVDPSIIGGLKIRVGDRILDASIEGKLHSLKSQLYDLQLV</sequence>
<dbReference type="AlphaFoldDB" id="A0A7C8LIP5"/>
<evidence type="ECO:0000313" key="10">
    <source>
        <dbReference type="Proteomes" id="UP000483018"/>
    </source>
</evidence>
<protein>
    <recommendedName>
        <fullName evidence="8">ATP synthase subunit delta</fullName>
    </recommendedName>
    <alternativeName>
        <fullName evidence="8">ATP synthase F(1) sector subunit delta</fullName>
    </alternativeName>
    <alternativeName>
        <fullName evidence="8">F-type ATPase subunit delta</fullName>
        <shortName evidence="8">F-ATPase subunit delta</shortName>
    </alternativeName>
</protein>
<comment type="function">
    <text evidence="8">F(1)F(0) ATP synthase produces ATP from ADP in the presence of a proton or sodium gradient. F-type ATPases consist of two structural domains, F(1) containing the extramembraneous catalytic core and F(0) containing the membrane proton channel, linked together by a central stalk and a peripheral stalk. During catalysis, ATP synthesis in the catalytic domain of F(1) is coupled via a rotary mechanism of the central stalk subunits to proton translocation.</text>
</comment>
<keyword evidence="7 8" id="KW-0066">ATP synthesis</keyword>
<dbReference type="NCBIfam" id="NF004402">
    <property type="entry name" value="PRK05758.2-2"/>
    <property type="match status" value="1"/>
</dbReference>
<keyword evidence="8" id="KW-1003">Cell membrane</keyword>
<dbReference type="PRINTS" id="PR00125">
    <property type="entry name" value="ATPASEDELTA"/>
</dbReference>
<keyword evidence="2 8" id="KW-0813">Transport</keyword>
<dbReference type="InterPro" id="IPR020781">
    <property type="entry name" value="ATPase_OSCP/d_CS"/>
</dbReference>
<gene>
    <name evidence="8" type="primary">atpH</name>
    <name evidence="9" type="ORF">GND95_05630</name>
</gene>